<keyword evidence="3" id="KW-1185">Reference proteome</keyword>
<dbReference type="RefSeq" id="XP_003333740.1">
    <property type="nucleotide sequence ID" value="XM_003333692.1"/>
</dbReference>
<organism evidence="2 3">
    <name type="scientific">Puccinia graminis f. sp. tritici (strain CRL 75-36-700-3 / race SCCL)</name>
    <name type="common">Black stem rust fungus</name>
    <dbReference type="NCBI Taxonomy" id="418459"/>
    <lineage>
        <taxon>Eukaryota</taxon>
        <taxon>Fungi</taxon>
        <taxon>Dikarya</taxon>
        <taxon>Basidiomycota</taxon>
        <taxon>Pucciniomycotina</taxon>
        <taxon>Pucciniomycetes</taxon>
        <taxon>Pucciniales</taxon>
        <taxon>Pucciniaceae</taxon>
        <taxon>Puccinia</taxon>
    </lineage>
</organism>
<reference key="1">
    <citation type="submission" date="2007-01" db="EMBL/GenBank/DDBJ databases">
        <title>The Genome Sequence of Puccinia graminis f. sp. tritici Strain CRL 75-36-700-3.</title>
        <authorList>
            <consortium name="The Broad Institute Genome Sequencing Platform"/>
            <person name="Birren B."/>
            <person name="Lander E."/>
            <person name="Galagan J."/>
            <person name="Nusbaum C."/>
            <person name="Devon K."/>
            <person name="Cuomo C."/>
            <person name="Jaffe D."/>
            <person name="Butler J."/>
            <person name="Alvarez P."/>
            <person name="Gnerre S."/>
            <person name="Grabherr M."/>
            <person name="Mauceli E."/>
            <person name="Brockman W."/>
            <person name="Young S."/>
            <person name="LaButti K."/>
            <person name="Sykes S."/>
            <person name="DeCaprio D."/>
            <person name="Crawford M."/>
            <person name="Koehrsen M."/>
            <person name="Engels R."/>
            <person name="Montgomery P."/>
            <person name="Pearson M."/>
            <person name="Howarth C."/>
            <person name="Larson L."/>
            <person name="White J."/>
            <person name="Zeng Q."/>
            <person name="Kodira C."/>
            <person name="Yandava C."/>
            <person name="Alvarado L."/>
            <person name="O'Leary S."/>
            <person name="Szabo L."/>
            <person name="Dean R."/>
            <person name="Schein J."/>
        </authorList>
    </citation>
    <scope>NUCLEOTIDE SEQUENCE</scope>
    <source>
        <strain>CRL 75-36-700-3</strain>
    </source>
</reference>
<dbReference type="EMBL" id="DS178321">
    <property type="protein sequence ID" value="EFP89321.1"/>
    <property type="molecule type" value="Genomic_DNA"/>
</dbReference>
<dbReference type="Proteomes" id="UP000008783">
    <property type="component" value="Unassembled WGS sequence"/>
</dbReference>
<reference evidence="3" key="2">
    <citation type="journal article" date="2011" name="Proc. Natl. Acad. Sci. U.S.A.">
        <title>Obligate biotrophy features unraveled by the genomic analysis of rust fungi.</title>
        <authorList>
            <person name="Duplessis S."/>
            <person name="Cuomo C.A."/>
            <person name="Lin Y.-C."/>
            <person name="Aerts A."/>
            <person name="Tisserant E."/>
            <person name="Veneault-Fourrey C."/>
            <person name="Joly D.L."/>
            <person name="Hacquard S."/>
            <person name="Amselem J."/>
            <person name="Cantarel B.L."/>
            <person name="Chiu R."/>
            <person name="Coutinho P.M."/>
            <person name="Feau N."/>
            <person name="Field M."/>
            <person name="Frey P."/>
            <person name="Gelhaye E."/>
            <person name="Goldberg J."/>
            <person name="Grabherr M.G."/>
            <person name="Kodira C.D."/>
            <person name="Kohler A."/>
            <person name="Kuees U."/>
            <person name="Lindquist E.A."/>
            <person name="Lucas S.M."/>
            <person name="Mago R."/>
            <person name="Mauceli E."/>
            <person name="Morin E."/>
            <person name="Murat C."/>
            <person name="Pangilinan J.L."/>
            <person name="Park R."/>
            <person name="Pearson M."/>
            <person name="Quesneville H."/>
            <person name="Rouhier N."/>
            <person name="Sakthikumar S."/>
            <person name="Salamov A.A."/>
            <person name="Schmutz J."/>
            <person name="Selles B."/>
            <person name="Shapiro H."/>
            <person name="Tanguay P."/>
            <person name="Tuskan G.A."/>
            <person name="Henrissat B."/>
            <person name="Van de Peer Y."/>
            <person name="Rouze P."/>
            <person name="Ellis J.G."/>
            <person name="Dodds P.N."/>
            <person name="Schein J.E."/>
            <person name="Zhong S."/>
            <person name="Hamelin R.C."/>
            <person name="Grigoriev I.V."/>
            <person name="Szabo L.J."/>
            <person name="Martin F."/>
        </authorList>
    </citation>
    <scope>NUCLEOTIDE SEQUENCE [LARGE SCALE GENOMIC DNA]</scope>
    <source>
        <strain evidence="3">CRL 75-36-700-3 / race SCCL</strain>
    </source>
</reference>
<sequence length="112" mass="12118">MCLSAYSFGRNQAIHPQMPKKPHHSSSSPAQVSASLASPSFRGSLREVPPARRGPPVPLERGDCAKLARSQVCWEPGIAPDPPETVRMNLLAAVEKYYTDITSGISALCFLK</sequence>
<dbReference type="KEGG" id="pgr:PGTG_15500"/>
<dbReference type="OrthoDB" id="10351839at2759"/>
<evidence type="ECO:0000313" key="2">
    <source>
        <dbReference type="EMBL" id="EFP89321.1"/>
    </source>
</evidence>
<dbReference type="AlphaFoldDB" id="E3KYD0"/>
<gene>
    <name evidence="2" type="ORF">PGTG_15500</name>
</gene>
<feature type="region of interest" description="Disordered" evidence="1">
    <location>
        <begin position="13"/>
        <end position="61"/>
    </location>
</feature>
<feature type="compositionally biased region" description="Low complexity" evidence="1">
    <location>
        <begin position="25"/>
        <end position="40"/>
    </location>
</feature>
<dbReference type="HOGENOM" id="CLU_2147097_0_0_1"/>
<dbReference type="InParanoid" id="E3KYD0"/>
<evidence type="ECO:0000313" key="3">
    <source>
        <dbReference type="Proteomes" id="UP000008783"/>
    </source>
</evidence>
<protein>
    <submittedName>
        <fullName evidence="2">Uncharacterized protein</fullName>
    </submittedName>
</protein>
<evidence type="ECO:0000256" key="1">
    <source>
        <dbReference type="SAM" id="MobiDB-lite"/>
    </source>
</evidence>
<dbReference type="VEuPathDB" id="FungiDB:PGTG_15500"/>
<dbReference type="GeneID" id="10547042"/>
<name>E3KYD0_PUCGT</name>
<proteinExistence type="predicted"/>
<accession>E3KYD0</accession>